<evidence type="ECO:0000256" key="3">
    <source>
        <dbReference type="ARBA" id="ARBA00022989"/>
    </source>
</evidence>
<accession>A0A4R8DU14</accession>
<reference evidence="7 8" key="1">
    <citation type="submission" date="2019-03" db="EMBL/GenBank/DDBJ databases">
        <title>Genomic Encyclopedia of Type Strains, Phase IV (KMG-IV): sequencing the most valuable type-strain genomes for metagenomic binning, comparative biology and taxonomic classification.</title>
        <authorList>
            <person name="Goeker M."/>
        </authorList>
    </citation>
    <scope>NUCLEOTIDE SEQUENCE [LARGE SCALE GENOMIC DNA]</scope>
    <source>
        <strain evidence="7 8">DSM 100059</strain>
    </source>
</reference>
<keyword evidence="4 5" id="KW-0472">Membrane</keyword>
<sequence>MFKLFYIRKLREVIKNPVMLSFSLFMPLMYLLLYAPLLKNLTGMPGFQGGSVLNTFLPGVLISLTVFGGAFSGFRLIDEIRQGIIERFRVTPTSRLALLMGAVARDVTNVVVQGLIFTAAAIPFGLHVDPLGFVLLLLLMMCSTALFASYSYAIALMVKNEDALVPFAQMVAFPLLMLAGFLLPMELAPHWLRAAAYADPLYYSVAAARQLMNGHLGKPVIWEAFAITVPLAAGVIVWAGASFKRVIQ</sequence>
<gene>
    <name evidence="7" type="ORF">EDB95_2670</name>
</gene>
<comment type="subcellular location">
    <subcellularLocation>
        <location evidence="5">Cell membrane</location>
        <topology evidence="5">Multi-pass membrane protein</topology>
    </subcellularLocation>
    <subcellularLocation>
        <location evidence="1">Membrane</location>
        <topology evidence="1">Multi-pass membrane protein</topology>
    </subcellularLocation>
</comment>
<dbReference type="InterPro" id="IPR047817">
    <property type="entry name" value="ABC2_TM_bact-type"/>
</dbReference>
<feature type="transmembrane region" description="Helical" evidence="5">
    <location>
        <begin position="98"/>
        <end position="125"/>
    </location>
</feature>
<proteinExistence type="inferred from homology"/>
<keyword evidence="8" id="KW-1185">Reference proteome</keyword>
<evidence type="ECO:0000256" key="1">
    <source>
        <dbReference type="ARBA" id="ARBA00004141"/>
    </source>
</evidence>
<feature type="domain" description="ABC transmembrane type-2" evidence="6">
    <location>
        <begin position="18"/>
        <end position="246"/>
    </location>
</feature>
<feature type="transmembrane region" description="Helical" evidence="5">
    <location>
        <begin position="20"/>
        <end position="37"/>
    </location>
</feature>
<dbReference type="GO" id="GO:0140359">
    <property type="term" value="F:ABC-type transporter activity"/>
    <property type="evidence" value="ECO:0007669"/>
    <property type="project" value="InterPro"/>
</dbReference>
<evidence type="ECO:0000256" key="5">
    <source>
        <dbReference type="RuleBase" id="RU361157"/>
    </source>
</evidence>
<dbReference type="AlphaFoldDB" id="A0A4R8DU14"/>
<keyword evidence="5" id="KW-0813">Transport</keyword>
<keyword evidence="2 5" id="KW-0812">Transmembrane</keyword>
<dbReference type="Proteomes" id="UP000294498">
    <property type="component" value="Unassembled WGS sequence"/>
</dbReference>
<comment type="similarity">
    <text evidence="5">Belongs to the ABC-2 integral membrane protein family.</text>
</comment>
<dbReference type="OrthoDB" id="670210at2"/>
<dbReference type="InterPro" id="IPR000412">
    <property type="entry name" value="ABC_2_transport"/>
</dbReference>
<dbReference type="Pfam" id="PF01061">
    <property type="entry name" value="ABC2_membrane"/>
    <property type="match status" value="1"/>
</dbReference>
<evidence type="ECO:0000256" key="2">
    <source>
        <dbReference type="ARBA" id="ARBA00022692"/>
    </source>
</evidence>
<comment type="caution">
    <text evidence="7">The sequence shown here is derived from an EMBL/GenBank/DDBJ whole genome shotgun (WGS) entry which is preliminary data.</text>
</comment>
<protein>
    <recommendedName>
        <fullName evidence="5">Transport permease protein</fullName>
    </recommendedName>
</protein>
<dbReference type="InterPro" id="IPR013525">
    <property type="entry name" value="ABC2_TM"/>
</dbReference>
<evidence type="ECO:0000313" key="7">
    <source>
        <dbReference type="EMBL" id="TDX01629.1"/>
    </source>
</evidence>
<dbReference type="PROSITE" id="PS51012">
    <property type="entry name" value="ABC_TM2"/>
    <property type="match status" value="1"/>
</dbReference>
<feature type="transmembrane region" description="Helical" evidence="5">
    <location>
        <begin position="164"/>
        <end position="183"/>
    </location>
</feature>
<feature type="transmembrane region" description="Helical" evidence="5">
    <location>
        <begin position="57"/>
        <end position="77"/>
    </location>
</feature>
<dbReference type="InterPro" id="IPR051784">
    <property type="entry name" value="Nod_factor_ABC_transporter"/>
</dbReference>
<feature type="transmembrane region" description="Helical" evidence="5">
    <location>
        <begin position="220"/>
        <end position="241"/>
    </location>
</feature>
<dbReference type="PANTHER" id="PTHR43229:SF2">
    <property type="entry name" value="NODULATION PROTEIN J"/>
    <property type="match status" value="1"/>
</dbReference>
<evidence type="ECO:0000256" key="4">
    <source>
        <dbReference type="ARBA" id="ARBA00023136"/>
    </source>
</evidence>
<dbReference type="RefSeq" id="WP_133994273.1">
    <property type="nucleotide sequence ID" value="NZ_SODV01000001.1"/>
</dbReference>
<dbReference type="EMBL" id="SODV01000001">
    <property type="protein sequence ID" value="TDX01629.1"/>
    <property type="molecule type" value="Genomic_DNA"/>
</dbReference>
<keyword evidence="3 5" id="KW-1133">Transmembrane helix</keyword>
<dbReference type="GO" id="GO:0043190">
    <property type="term" value="C:ATP-binding cassette (ABC) transporter complex"/>
    <property type="evidence" value="ECO:0007669"/>
    <property type="project" value="InterPro"/>
</dbReference>
<dbReference type="PANTHER" id="PTHR43229">
    <property type="entry name" value="NODULATION PROTEIN J"/>
    <property type="match status" value="1"/>
</dbReference>
<feature type="transmembrane region" description="Helical" evidence="5">
    <location>
        <begin position="131"/>
        <end position="152"/>
    </location>
</feature>
<dbReference type="PIRSF" id="PIRSF006648">
    <property type="entry name" value="DrrB"/>
    <property type="match status" value="1"/>
</dbReference>
<evidence type="ECO:0000313" key="8">
    <source>
        <dbReference type="Proteomes" id="UP000294498"/>
    </source>
</evidence>
<keyword evidence="5" id="KW-1003">Cell membrane</keyword>
<organism evidence="7 8">
    <name type="scientific">Dinghuibacter silviterrae</name>
    <dbReference type="NCBI Taxonomy" id="1539049"/>
    <lineage>
        <taxon>Bacteria</taxon>
        <taxon>Pseudomonadati</taxon>
        <taxon>Bacteroidota</taxon>
        <taxon>Chitinophagia</taxon>
        <taxon>Chitinophagales</taxon>
        <taxon>Chitinophagaceae</taxon>
        <taxon>Dinghuibacter</taxon>
    </lineage>
</organism>
<name>A0A4R8DU14_9BACT</name>
<evidence type="ECO:0000259" key="6">
    <source>
        <dbReference type="PROSITE" id="PS51012"/>
    </source>
</evidence>